<evidence type="ECO:0000313" key="2">
    <source>
        <dbReference type="Proteomes" id="UP000460718"/>
    </source>
</evidence>
<evidence type="ECO:0000313" key="1">
    <source>
        <dbReference type="EMBL" id="KAE8998069.1"/>
    </source>
</evidence>
<sequence length="81" mass="9406">MPPTKSWAMKGRKGSARILGTTKHAGREWLPILLIIHGVPGGRSEENEFKEYPGEHFYSAQENAWMDKNVWKIYRKKDEGY</sequence>
<name>A0A6A3JT45_9STRA</name>
<accession>A0A6A3JT45</accession>
<protein>
    <recommendedName>
        <fullName evidence="3">DDE-1 domain-containing protein</fullName>
    </recommendedName>
</protein>
<dbReference type="EMBL" id="QXFW01001022">
    <property type="protein sequence ID" value="KAE8998069.1"/>
    <property type="molecule type" value="Genomic_DNA"/>
</dbReference>
<proteinExistence type="predicted"/>
<gene>
    <name evidence="1" type="ORF">PF011_g15207</name>
</gene>
<evidence type="ECO:0008006" key="3">
    <source>
        <dbReference type="Google" id="ProtNLM"/>
    </source>
</evidence>
<reference evidence="1 2" key="1">
    <citation type="submission" date="2018-09" db="EMBL/GenBank/DDBJ databases">
        <title>Genomic investigation of the strawberry pathogen Phytophthora fragariae indicates pathogenicity is determined by transcriptional variation in three key races.</title>
        <authorList>
            <person name="Adams T.M."/>
            <person name="Armitage A.D."/>
            <person name="Sobczyk M.K."/>
            <person name="Bates H.J."/>
            <person name="Dunwell J.M."/>
            <person name="Nellist C.F."/>
            <person name="Harrison R.J."/>
        </authorList>
    </citation>
    <scope>NUCLEOTIDE SEQUENCE [LARGE SCALE GENOMIC DNA]</scope>
    <source>
        <strain evidence="1 2">SCRP245</strain>
    </source>
</reference>
<dbReference type="AlphaFoldDB" id="A0A6A3JT45"/>
<comment type="caution">
    <text evidence="1">The sequence shown here is derived from an EMBL/GenBank/DDBJ whole genome shotgun (WGS) entry which is preliminary data.</text>
</comment>
<organism evidence="1 2">
    <name type="scientific">Phytophthora fragariae</name>
    <dbReference type="NCBI Taxonomy" id="53985"/>
    <lineage>
        <taxon>Eukaryota</taxon>
        <taxon>Sar</taxon>
        <taxon>Stramenopiles</taxon>
        <taxon>Oomycota</taxon>
        <taxon>Peronosporomycetes</taxon>
        <taxon>Peronosporales</taxon>
        <taxon>Peronosporaceae</taxon>
        <taxon>Phytophthora</taxon>
    </lineage>
</organism>
<dbReference type="Proteomes" id="UP000460718">
    <property type="component" value="Unassembled WGS sequence"/>
</dbReference>